<evidence type="ECO:0000313" key="1">
    <source>
        <dbReference type="EMBL" id="OQR84297.1"/>
    </source>
</evidence>
<dbReference type="AlphaFoldDB" id="A0A1V9YF84"/>
<dbReference type="EMBL" id="JNBR01001915">
    <property type="protein sequence ID" value="OQR84297.1"/>
    <property type="molecule type" value="Genomic_DNA"/>
</dbReference>
<organism evidence="1 2">
    <name type="scientific">Achlya hypogyna</name>
    <name type="common">Oomycete</name>
    <name type="synonym">Protoachlya hypogyna</name>
    <dbReference type="NCBI Taxonomy" id="1202772"/>
    <lineage>
        <taxon>Eukaryota</taxon>
        <taxon>Sar</taxon>
        <taxon>Stramenopiles</taxon>
        <taxon>Oomycota</taxon>
        <taxon>Saprolegniomycetes</taxon>
        <taxon>Saprolegniales</taxon>
        <taxon>Achlyaceae</taxon>
        <taxon>Achlya</taxon>
    </lineage>
</organism>
<gene>
    <name evidence="1" type="ORF">ACHHYP_13577</name>
</gene>
<evidence type="ECO:0000313" key="2">
    <source>
        <dbReference type="Proteomes" id="UP000243579"/>
    </source>
</evidence>
<proteinExistence type="predicted"/>
<dbReference type="Proteomes" id="UP000243579">
    <property type="component" value="Unassembled WGS sequence"/>
</dbReference>
<accession>A0A1V9YF84</accession>
<name>A0A1V9YF84_ACHHY</name>
<protein>
    <submittedName>
        <fullName evidence="1">Uncharacterized protein</fullName>
    </submittedName>
</protein>
<keyword evidence="2" id="KW-1185">Reference proteome</keyword>
<dbReference type="PROSITE" id="PS50096">
    <property type="entry name" value="IQ"/>
    <property type="match status" value="1"/>
</dbReference>
<sequence>MASARALEEDRRQRDAAAMAALDAWAARRVLPTDVPSDHLLALRVQGAWRRYLARKAYFERLWTRFEAEEAARIAATRRQVEDTSLLLASLDLQQRLTDEMYLAKVRQNQRHRYDSSGSGP</sequence>
<comment type="caution">
    <text evidence="1">The sequence shown here is derived from an EMBL/GenBank/DDBJ whole genome shotgun (WGS) entry which is preliminary data.</text>
</comment>
<reference evidence="1 2" key="1">
    <citation type="journal article" date="2014" name="Genome Biol. Evol.">
        <title>The secreted proteins of Achlya hypogyna and Thraustotheca clavata identify the ancestral oomycete secretome and reveal gene acquisitions by horizontal gene transfer.</title>
        <authorList>
            <person name="Misner I."/>
            <person name="Blouin N."/>
            <person name="Leonard G."/>
            <person name="Richards T.A."/>
            <person name="Lane C.E."/>
        </authorList>
    </citation>
    <scope>NUCLEOTIDE SEQUENCE [LARGE SCALE GENOMIC DNA]</scope>
    <source>
        <strain evidence="1 2">ATCC 48635</strain>
    </source>
</reference>